<dbReference type="EMBL" id="CYZT01000522">
    <property type="protein sequence ID" value="CUP84039.1"/>
    <property type="molecule type" value="Genomic_DNA"/>
</dbReference>
<protein>
    <submittedName>
        <fullName evidence="2">Uncharacterized protein</fullName>
    </submittedName>
</protein>
<accession>A0A174RNP1</accession>
<evidence type="ECO:0000256" key="1">
    <source>
        <dbReference type="SAM" id="Phobius"/>
    </source>
</evidence>
<keyword evidence="1" id="KW-0472">Membrane</keyword>
<proteinExistence type="predicted"/>
<dbReference type="AlphaFoldDB" id="A0A174RNP1"/>
<name>A0A174RNP1_FLAPL</name>
<reference evidence="2 3" key="1">
    <citation type="submission" date="2015-09" db="EMBL/GenBank/DDBJ databases">
        <authorList>
            <consortium name="Pathogen Informatics"/>
        </authorList>
    </citation>
    <scope>NUCLEOTIDE SEQUENCE [LARGE SCALE GENOMIC DNA]</scope>
    <source>
        <strain evidence="2 3">2789STDY5608854</strain>
    </source>
</reference>
<dbReference type="Proteomes" id="UP000095746">
    <property type="component" value="Unassembled WGS sequence"/>
</dbReference>
<dbReference type="RefSeq" id="WP_021630113.1">
    <property type="nucleotide sequence ID" value="NZ_CAAKOI010000271.1"/>
</dbReference>
<organism evidence="2 3">
    <name type="scientific">Flavonifractor plautii</name>
    <name type="common">Fusobacterium plautii</name>
    <dbReference type="NCBI Taxonomy" id="292800"/>
    <lineage>
        <taxon>Bacteria</taxon>
        <taxon>Bacillati</taxon>
        <taxon>Bacillota</taxon>
        <taxon>Clostridia</taxon>
        <taxon>Eubacteriales</taxon>
        <taxon>Oscillospiraceae</taxon>
        <taxon>Flavonifractor</taxon>
    </lineage>
</organism>
<keyword evidence="1" id="KW-0812">Transmembrane</keyword>
<gene>
    <name evidence="2" type="ORF">ERS852411_03659</name>
</gene>
<keyword evidence="1" id="KW-1133">Transmembrane helix</keyword>
<evidence type="ECO:0000313" key="2">
    <source>
        <dbReference type="EMBL" id="CUP84039.1"/>
    </source>
</evidence>
<feature type="transmembrane region" description="Helical" evidence="1">
    <location>
        <begin position="83"/>
        <end position="102"/>
    </location>
</feature>
<sequence>MSEHECSGTDCASLVRIKALERTLEDEKKERSRSHEKIYNRLGALERGMTAVTTQYSQIIAQLATMSADINALKEKPNKRWETVITAIITGVVGFLLARLGMG</sequence>
<evidence type="ECO:0000313" key="3">
    <source>
        <dbReference type="Proteomes" id="UP000095746"/>
    </source>
</evidence>